<organism evidence="5 6">
    <name type="scientific">Limisphaera ngatamarikiensis</name>
    <dbReference type="NCBI Taxonomy" id="1324935"/>
    <lineage>
        <taxon>Bacteria</taxon>
        <taxon>Pseudomonadati</taxon>
        <taxon>Verrucomicrobiota</taxon>
        <taxon>Verrucomicrobiia</taxon>
        <taxon>Limisphaerales</taxon>
        <taxon>Limisphaeraceae</taxon>
        <taxon>Limisphaera</taxon>
    </lineage>
</organism>
<dbReference type="PANTHER" id="PTHR45586:SF1">
    <property type="entry name" value="LIPOPOLYSACCHARIDE ASSEMBLY PROTEIN B"/>
    <property type="match status" value="1"/>
</dbReference>
<name>A0A6M1RQ76_9BACT</name>
<dbReference type="Proteomes" id="UP000477311">
    <property type="component" value="Unassembled WGS sequence"/>
</dbReference>
<dbReference type="Pfam" id="PF13432">
    <property type="entry name" value="TPR_16"/>
    <property type="match status" value="1"/>
</dbReference>
<keyword evidence="4" id="KW-0175">Coiled coil</keyword>
<dbReference type="PROSITE" id="PS50005">
    <property type="entry name" value="TPR"/>
    <property type="match status" value="1"/>
</dbReference>
<gene>
    <name evidence="5" type="ORF">G4L39_09770</name>
</gene>
<evidence type="ECO:0000256" key="4">
    <source>
        <dbReference type="SAM" id="Coils"/>
    </source>
</evidence>
<dbReference type="InterPro" id="IPR011990">
    <property type="entry name" value="TPR-like_helical_dom_sf"/>
</dbReference>
<dbReference type="EMBL" id="JAAKYA010000066">
    <property type="protein sequence ID" value="NGO39679.1"/>
    <property type="molecule type" value="Genomic_DNA"/>
</dbReference>
<reference evidence="5 6" key="1">
    <citation type="submission" date="2020-02" db="EMBL/GenBank/DDBJ databases">
        <title>Draft genome sequence of Limisphaera ngatamarikiensis NGM72.4T, a thermophilic Verrucomicrobia grouped in subdivision 3.</title>
        <authorList>
            <person name="Carere C.R."/>
            <person name="Steen J."/>
            <person name="Hugenholtz P."/>
            <person name="Stott M.B."/>
        </authorList>
    </citation>
    <scope>NUCLEOTIDE SEQUENCE [LARGE SCALE GENOMIC DNA]</scope>
    <source>
        <strain evidence="5 6">NGM72.4</strain>
    </source>
</reference>
<dbReference type="Pfam" id="PF13174">
    <property type="entry name" value="TPR_6"/>
    <property type="match status" value="1"/>
</dbReference>
<feature type="coiled-coil region" evidence="4">
    <location>
        <begin position="214"/>
        <end position="241"/>
    </location>
</feature>
<proteinExistence type="predicted"/>
<sequence>MSEKSLHEVSREVRELYERGLEALRRDNYEYAQMLLTQVLNREPTFLDARKALRQAQQRRAAARSTGFLKRILSGAAASPELARARIALRSNPLEAMQLAEEALNADPNNMTAHKIFAEAAVAAGLPRTALLSYEVLFAHDPRDRDVAVQYAHALADAGQVAKGEQVLAALVHVYPGDPDLAQELKNLSARRTLTEAGYGALETGTGSYRDILRNAEEARVLEQEQKVQKTEDTTERLIREYETRLQAEPQNIRLLRSLAELYTQKHDYDRALACYERIKATEAGQDPSLDRAIADTIVRKFDHQLSQLDPAAPDYAERAREIEAAKQAFRLEECRKRVEKYPTDLAIRFEYGQLLFEAGRITEAIAEFQKAQNNPHKRIPSLAYLARCFAQRKMYDLAARTLQNAIKEKTVFDEEKKDLLYQLGSVLEAMGKRDEAIEAFKQIYEVDINYRDVAAKVDAYYSSR</sequence>
<protein>
    <recommendedName>
        <fullName evidence="7">Tetratricopeptide repeat protein</fullName>
    </recommendedName>
</protein>
<dbReference type="Pfam" id="PF14559">
    <property type="entry name" value="TPR_19"/>
    <property type="match status" value="1"/>
</dbReference>
<dbReference type="AlphaFoldDB" id="A0A6M1RQ76"/>
<evidence type="ECO:0000313" key="5">
    <source>
        <dbReference type="EMBL" id="NGO39679.1"/>
    </source>
</evidence>
<dbReference type="RefSeq" id="WP_165107841.1">
    <property type="nucleotide sequence ID" value="NZ_JAAKYA010000066.1"/>
</dbReference>
<evidence type="ECO:0000313" key="6">
    <source>
        <dbReference type="Proteomes" id="UP000477311"/>
    </source>
</evidence>
<accession>A0A6M1RQ76</accession>
<comment type="caution">
    <text evidence="5">The sequence shown here is derived from an EMBL/GenBank/DDBJ whole genome shotgun (WGS) entry which is preliminary data.</text>
</comment>
<dbReference type="SMART" id="SM00028">
    <property type="entry name" value="TPR"/>
    <property type="match status" value="4"/>
</dbReference>
<evidence type="ECO:0000256" key="3">
    <source>
        <dbReference type="PROSITE-ProRule" id="PRU00339"/>
    </source>
</evidence>
<feature type="repeat" description="TPR" evidence="3">
    <location>
        <begin position="418"/>
        <end position="451"/>
    </location>
</feature>
<evidence type="ECO:0000256" key="1">
    <source>
        <dbReference type="ARBA" id="ARBA00022737"/>
    </source>
</evidence>
<keyword evidence="2 3" id="KW-0802">TPR repeat</keyword>
<evidence type="ECO:0008006" key="7">
    <source>
        <dbReference type="Google" id="ProtNLM"/>
    </source>
</evidence>
<dbReference type="SUPFAM" id="SSF48452">
    <property type="entry name" value="TPR-like"/>
    <property type="match status" value="2"/>
</dbReference>
<evidence type="ECO:0000256" key="2">
    <source>
        <dbReference type="ARBA" id="ARBA00022803"/>
    </source>
</evidence>
<dbReference type="PANTHER" id="PTHR45586">
    <property type="entry name" value="TPR REPEAT-CONTAINING PROTEIN PA4667"/>
    <property type="match status" value="1"/>
</dbReference>
<keyword evidence="6" id="KW-1185">Reference proteome</keyword>
<dbReference type="Gene3D" id="1.25.40.10">
    <property type="entry name" value="Tetratricopeptide repeat domain"/>
    <property type="match status" value="2"/>
</dbReference>
<dbReference type="Pfam" id="PF13176">
    <property type="entry name" value="TPR_7"/>
    <property type="match status" value="1"/>
</dbReference>
<dbReference type="InterPro" id="IPR019734">
    <property type="entry name" value="TPR_rpt"/>
</dbReference>
<keyword evidence="1" id="KW-0677">Repeat</keyword>
<dbReference type="InterPro" id="IPR051012">
    <property type="entry name" value="CellSynth/LPSAsmb/PSIAsmb"/>
</dbReference>